<feature type="compositionally biased region" description="Basic and acidic residues" evidence="10">
    <location>
        <begin position="69"/>
        <end position="86"/>
    </location>
</feature>
<dbReference type="Proteomes" id="UP000198896">
    <property type="component" value="Unassembled WGS sequence"/>
</dbReference>
<protein>
    <submittedName>
        <fullName evidence="13">Protein TonB</fullName>
    </submittedName>
</protein>
<dbReference type="STRING" id="1123323.SAMN05216245_101387"/>
<evidence type="ECO:0000256" key="1">
    <source>
        <dbReference type="ARBA" id="ARBA00004383"/>
    </source>
</evidence>
<dbReference type="Gene3D" id="3.30.1150.10">
    <property type="match status" value="1"/>
</dbReference>
<evidence type="ECO:0000256" key="7">
    <source>
        <dbReference type="ARBA" id="ARBA00022927"/>
    </source>
</evidence>
<dbReference type="NCBIfam" id="TIGR01352">
    <property type="entry name" value="tonB_Cterm"/>
    <property type="match status" value="1"/>
</dbReference>
<dbReference type="OrthoDB" id="1681210at2"/>
<feature type="compositionally biased region" description="Gly residues" evidence="10">
    <location>
        <begin position="105"/>
        <end position="123"/>
    </location>
</feature>
<name>A0A1I1XWK8_9FIRM</name>
<evidence type="ECO:0000313" key="14">
    <source>
        <dbReference type="Proteomes" id="UP000198896"/>
    </source>
</evidence>
<dbReference type="SUPFAM" id="SSF74653">
    <property type="entry name" value="TolA/TonB C-terminal domain"/>
    <property type="match status" value="1"/>
</dbReference>
<dbReference type="GO" id="GO:0055085">
    <property type="term" value="P:transmembrane transport"/>
    <property type="evidence" value="ECO:0007669"/>
    <property type="project" value="InterPro"/>
</dbReference>
<evidence type="ECO:0000313" key="13">
    <source>
        <dbReference type="EMBL" id="SFE09890.1"/>
    </source>
</evidence>
<dbReference type="PANTHER" id="PTHR33446">
    <property type="entry name" value="PROTEIN TONB-RELATED"/>
    <property type="match status" value="1"/>
</dbReference>
<dbReference type="InterPro" id="IPR006260">
    <property type="entry name" value="TonB/TolA_C"/>
</dbReference>
<feature type="transmembrane region" description="Helical" evidence="11">
    <location>
        <begin position="12"/>
        <end position="30"/>
    </location>
</feature>
<gene>
    <name evidence="13" type="ORF">SAMN05216245_101387</name>
</gene>
<evidence type="ECO:0000256" key="3">
    <source>
        <dbReference type="ARBA" id="ARBA00022448"/>
    </source>
</evidence>
<comment type="subcellular location">
    <subcellularLocation>
        <location evidence="1">Cell inner membrane</location>
        <topology evidence="1">Single-pass membrane protein</topology>
        <orientation evidence="1">Periplasmic side</orientation>
    </subcellularLocation>
</comment>
<dbReference type="EMBL" id="FONL01000001">
    <property type="protein sequence ID" value="SFE09890.1"/>
    <property type="molecule type" value="Genomic_DNA"/>
</dbReference>
<dbReference type="PROSITE" id="PS52015">
    <property type="entry name" value="TONB_CTD"/>
    <property type="match status" value="1"/>
</dbReference>
<keyword evidence="4" id="KW-1003">Cell membrane</keyword>
<proteinExistence type="inferred from homology"/>
<keyword evidence="14" id="KW-1185">Reference proteome</keyword>
<dbReference type="AlphaFoldDB" id="A0A1I1XWK8"/>
<evidence type="ECO:0000256" key="11">
    <source>
        <dbReference type="SAM" id="Phobius"/>
    </source>
</evidence>
<keyword evidence="6 11" id="KW-0812">Transmembrane</keyword>
<keyword evidence="8 11" id="KW-1133">Transmembrane helix</keyword>
<sequence length="222" mass="23401">MNVNNDEKKGLAFSVLFHIVCCALVGLLVLTNFHTFPEEPVYDVALVGGGDAAPEVSQPEPEPEPEPEEIIKPKEDDIVEKKEKPVPKKQTIQKPAAKPKYTAPGGTGSGTKPGTNVGKGEGIGPASDAIQAPAVPPRVTRSRMPSYPESCRKSGITGTAVVRFLVGKSGGVESVVLARSSGNGALDQAALNAAGGFRFKPGLDGYGRPIRCYAYQPFAFRL</sequence>
<dbReference type="RefSeq" id="WP_093912559.1">
    <property type="nucleotide sequence ID" value="NZ_FONL01000001.1"/>
</dbReference>
<evidence type="ECO:0000256" key="6">
    <source>
        <dbReference type="ARBA" id="ARBA00022692"/>
    </source>
</evidence>
<evidence type="ECO:0000256" key="4">
    <source>
        <dbReference type="ARBA" id="ARBA00022475"/>
    </source>
</evidence>
<feature type="domain" description="TonB C-terminal" evidence="12">
    <location>
        <begin position="132"/>
        <end position="222"/>
    </location>
</feature>
<reference evidence="13 14" key="1">
    <citation type="submission" date="2016-10" db="EMBL/GenBank/DDBJ databases">
        <authorList>
            <person name="de Groot N.N."/>
        </authorList>
    </citation>
    <scope>NUCLEOTIDE SEQUENCE [LARGE SCALE GENOMIC DNA]</scope>
    <source>
        <strain evidence="13 14">DSM 9236</strain>
    </source>
</reference>
<dbReference type="Pfam" id="PF03544">
    <property type="entry name" value="TonB_C"/>
    <property type="match status" value="1"/>
</dbReference>
<evidence type="ECO:0000256" key="9">
    <source>
        <dbReference type="ARBA" id="ARBA00023136"/>
    </source>
</evidence>
<dbReference type="GO" id="GO:0015031">
    <property type="term" value="P:protein transport"/>
    <property type="evidence" value="ECO:0007669"/>
    <property type="project" value="UniProtKB-KW"/>
</dbReference>
<evidence type="ECO:0000256" key="10">
    <source>
        <dbReference type="SAM" id="MobiDB-lite"/>
    </source>
</evidence>
<keyword evidence="5" id="KW-0997">Cell inner membrane</keyword>
<evidence type="ECO:0000259" key="12">
    <source>
        <dbReference type="PROSITE" id="PS52015"/>
    </source>
</evidence>
<comment type="similarity">
    <text evidence="2">Belongs to the TonB family.</text>
</comment>
<evidence type="ECO:0000256" key="5">
    <source>
        <dbReference type="ARBA" id="ARBA00022519"/>
    </source>
</evidence>
<dbReference type="PANTHER" id="PTHR33446:SF2">
    <property type="entry name" value="PROTEIN TONB"/>
    <property type="match status" value="1"/>
</dbReference>
<evidence type="ECO:0000256" key="8">
    <source>
        <dbReference type="ARBA" id="ARBA00022989"/>
    </source>
</evidence>
<dbReference type="InterPro" id="IPR051045">
    <property type="entry name" value="TonB-dependent_transducer"/>
</dbReference>
<organism evidence="13 14">
    <name type="scientific">Succiniclasticum ruminis DSM 9236</name>
    <dbReference type="NCBI Taxonomy" id="1123323"/>
    <lineage>
        <taxon>Bacteria</taxon>
        <taxon>Bacillati</taxon>
        <taxon>Bacillota</taxon>
        <taxon>Negativicutes</taxon>
        <taxon>Acidaminococcales</taxon>
        <taxon>Acidaminococcaceae</taxon>
        <taxon>Succiniclasticum</taxon>
    </lineage>
</organism>
<keyword evidence="7" id="KW-0653">Protein transport</keyword>
<feature type="region of interest" description="Disordered" evidence="10">
    <location>
        <begin position="52"/>
        <end position="152"/>
    </location>
</feature>
<keyword evidence="9 11" id="KW-0472">Membrane</keyword>
<keyword evidence="3" id="KW-0813">Transport</keyword>
<accession>A0A1I1XWK8</accession>
<dbReference type="InterPro" id="IPR037682">
    <property type="entry name" value="TonB_C"/>
</dbReference>
<evidence type="ECO:0000256" key="2">
    <source>
        <dbReference type="ARBA" id="ARBA00006555"/>
    </source>
</evidence>
<dbReference type="GO" id="GO:0005886">
    <property type="term" value="C:plasma membrane"/>
    <property type="evidence" value="ECO:0007669"/>
    <property type="project" value="UniProtKB-SubCell"/>
</dbReference>